<organism evidence="1 2">
    <name type="scientific">Gloeobacter kilaueensis (strain ATCC BAA-2537 / CCAP 1431/1 / ULC 316 / JS1)</name>
    <dbReference type="NCBI Taxonomy" id="1183438"/>
    <lineage>
        <taxon>Bacteria</taxon>
        <taxon>Bacillati</taxon>
        <taxon>Cyanobacteriota</taxon>
        <taxon>Cyanophyceae</taxon>
        <taxon>Gloeobacterales</taxon>
        <taxon>Gloeobacteraceae</taxon>
        <taxon>Gloeobacter</taxon>
    </lineage>
</organism>
<accession>U5QNN5</accession>
<dbReference type="AlphaFoldDB" id="U5QNN5"/>
<evidence type="ECO:0000313" key="1">
    <source>
        <dbReference type="EMBL" id="AGY59209.1"/>
    </source>
</evidence>
<dbReference type="RefSeq" id="WP_023174446.1">
    <property type="nucleotide sequence ID" value="NC_022600.1"/>
</dbReference>
<dbReference type="OrthoDB" id="9850617at2"/>
<keyword evidence="2" id="KW-1185">Reference proteome</keyword>
<reference evidence="1 2" key="1">
    <citation type="journal article" date="2013" name="PLoS ONE">
        <title>Cultivation and Complete Genome Sequencing of Gloeobacter kilaueensis sp. nov., from a Lava Cave in Kilauea Caldera, Hawai'i.</title>
        <authorList>
            <person name="Saw J.H."/>
            <person name="Schatz M."/>
            <person name="Brown M.V."/>
            <person name="Kunkel D.D."/>
            <person name="Foster J.S."/>
            <person name="Shick H."/>
            <person name="Christensen S."/>
            <person name="Hou S."/>
            <person name="Wan X."/>
            <person name="Donachie S.P."/>
        </authorList>
    </citation>
    <scope>NUCLEOTIDE SEQUENCE [LARGE SCALE GENOMIC DNA]</scope>
    <source>
        <strain evidence="2">JS</strain>
    </source>
</reference>
<dbReference type="EMBL" id="CP003587">
    <property type="protein sequence ID" value="AGY59209.1"/>
    <property type="molecule type" value="Genomic_DNA"/>
</dbReference>
<dbReference type="STRING" id="1183438.GKIL_2963"/>
<gene>
    <name evidence="1" type="ORF">GKIL_2963</name>
</gene>
<dbReference type="KEGG" id="glj:GKIL_2963"/>
<name>U5QNN5_GLOK1</name>
<proteinExistence type="predicted"/>
<dbReference type="Proteomes" id="UP000017396">
    <property type="component" value="Chromosome"/>
</dbReference>
<dbReference type="HOGENOM" id="CLU_2395545_0_0_3"/>
<sequence>MLSQKRKIAVTISPEQYRREWRLVGKFHRRTNELLELVAMPPETTCPANARDYYCLLLTGGSIRESLHLRGVNALEQPLTWTFDSFGHELGWC</sequence>
<evidence type="ECO:0000313" key="2">
    <source>
        <dbReference type="Proteomes" id="UP000017396"/>
    </source>
</evidence>
<protein>
    <submittedName>
        <fullName evidence="1">Uncharacterized protein</fullName>
    </submittedName>
</protein>